<dbReference type="AlphaFoldDB" id="A0A6P8B9N0"/>
<protein>
    <submittedName>
        <fullName evidence="2">Uncharacterized protein</fullName>
    </submittedName>
</protein>
<gene>
    <name evidence="2" type="ORF">PgNI_04332</name>
</gene>
<reference evidence="2" key="1">
    <citation type="journal article" date="2019" name="Mol. Biol. Evol.">
        <title>Blast fungal genomes show frequent chromosomal changes, gene gains and losses, and effector gene turnover.</title>
        <authorList>
            <person name="Gomez Luciano L.B."/>
            <person name="Jason Tsai I."/>
            <person name="Chuma I."/>
            <person name="Tosa Y."/>
            <person name="Chen Y.H."/>
            <person name="Li J.Y."/>
            <person name="Li M.Y."/>
            <person name="Jade Lu M.Y."/>
            <person name="Nakayashiki H."/>
            <person name="Li W.H."/>
        </authorList>
    </citation>
    <scope>NUCLEOTIDE SEQUENCE</scope>
    <source>
        <strain evidence="2">NI907</strain>
    </source>
</reference>
<organism evidence="1 2">
    <name type="scientific">Pyricularia grisea</name>
    <name type="common">Crabgrass-specific blast fungus</name>
    <name type="synonym">Magnaporthe grisea</name>
    <dbReference type="NCBI Taxonomy" id="148305"/>
    <lineage>
        <taxon>Eukaryota</taxon>
        <taxon>Fungi</taxon>
        <taxon>Dikarya</taxon>
        <taxon>Ascomycota</taxon>
        <taxon>Pezizomycotina</taxon>
        <taxon>Sordariomycetes</taxon>
        <taxon>Sordariomycetidae</taxon>
        <taxon>Magnaporthales</taxon>
        <taxon>Pyriculariaceae</taxon>
        <taxon>Pyricularia</taxon>
    </lineage>
</organism>
<dbReference type="RefSeq" id="XP_030983886.1">
    <property type="nucleotide sequence ID" value="XM_031124380.1"/>
</dbReference>
<accession>A0A6P8B9N0</accession>
<dbReference type="Proteomes" id="UP000515153">
    <property type="component" value="Unplaced"/>
</dbReference>
<dbReference type="GeneID" id="41959289"/>
<evidence type="ECO:0000313" key="1">
    <source>
        <dbReference type="Proteomes" id="UP000515153"/>
    </source>
</evidence>
<dbReference type="KEGG" id="pgri:PgNI_04332"/>
<reference evidence="2" key="2">
    <citation type="submission" date="2019-10" db="EMBL/GenBank/DDBJ databases">
        <authorList>
            <consortium name="NCBI Genome Project"/>
        </authorList>
    </citation>
    <scope>NUCLEOTIDE SEQUENCE</scope>
    <source>
        <strain evidence="2">NI907</strain>
    </source>
</reference>
<keyword evidence="1" id="KW-1185">Reference proteome</keyword>
<evidence type="ECO:0000313" key="2">
    <source>
        <dbReference type="RefSeq" id="XP_030983886.1"/>
    </source>
</evidence>
<proteinExistence type="predicted"/>
<sequence length="102" mass="11453">MRDQEQIVVGGGPSIVAPWLGVRYLLDFTAGRQLKEEGEMQFSSSGQPHLKLIGEVPEEDARRRVDDVQVVFPRMQVGSDNRSSKSILVWIIMRSIALMQAN</sequence>
<name>A0A6P8B9N0_PYRGI</name>
<reference evidence="2" key="3">
    <citation type="submission" date="2025-08" db="UniProtKB">
        <authorList>
            <consortium name="RefSeq"/>
        </authorList>
    </citation>
    <scope>IDENTIFICATION</scope>
    <source>
        <strain evidence="2">NI907</strain>
    </source>
</reference>